<evidence type="ECO:0000256" key="4">
    <source>
        <dbReference type="SAM" id="MobiDB-lite"/>
    </source>
</evidence>
<feature type="region of interest" description="Disordered" evidence="4">
    <location>
        <begin position="353"/>
        <end position="372"/>
    </location>
</feature>
<proteinExistence type="predicted"/>
<keyword evidence="1" id="KW-0677">Repeat</keyword>
<dbReference type="InterPro" id="IPR011990">
    <property type="entry name" value="TPR-like_helical_dom_sf"/>
</dbReference>
<accession>L8H2K0</accession>
<dbReference type="VEuPathDB" id="AmoebaDB:ACA1_200410"/>
<evidence type="ECO:0000313" key="5">
    <source>
        <dbReference type="EMBL" id="ELR19734.1"/>
    </source>
</evidence>
<name>L8H2K0_ACACF</name>
<feature type="repeat" description="TPR" evidence="3">
    <location>
        <begin position="175"/>
        <end position="208"/>
    </location>
</feature>
<dbReference type="RefSeq" id="XP_004341826.1">
    <property type="nucleotide sequence ID" value="XM_004341778.1"/>
</dbReference>
<feature type="repeat" description="TPR" evidence="3">
    <location>
        <begin position="310"/>
        <end position="343"/>
    </location>
</feature>
<dbReference type="InterPro" id="IPR019734">
    <property type="entry name" value="TPR_rpt"/>
</dbReference>
<evidence type="ECO:0000256" key="2">
    <source>
        <dbReference type="ARBA" id="ARBA00022803"/>
    </source>
</evidence>
<dbReference type="GeneID" id="14920564"/>
<dbReference type="SMART" id="SM00028">
    <property type="entry name" value="TPR"/>
    <property type="match status" value="8"/>
</dbReference>
<dbReference type="Proteomes" id="UP000011083">
    <property type="component" value="Unassembled WGS sequence"/>
</dbReference>
<organism evidence="5 6">
    <name type="scientific">Acanthamoeba castellanii (strain ATCC 30010 / Neff)</name>
    <dbReference type="NCBI Taxonomy" id="1257118"/>
    <lineage>
        <taxon>Eukaryota</taxon>
        <taxon>Amoebozoa</taxon>
        <taxon>Discosea</taxon>
        <taxon>Longamoebia</taxon>
        <taxon>Centramoebida</taxon>
        <taxon>Acanthamoebidae</taxon>
        <taxon>Acanthamoeba</taxon>
    </lineage>
</organism>
<dbReference type="Pfam" id="PF13181">
    <property type="entry name" value="TPR_8"/>
    <property type="match status" value="2"/>
</dbReference>
<evidence type="ECO:0000256" key="3">
    <source>
        <dbReference type="PROSITE-ProRule" id="PRU00339"/>
    </source>
</evidence>
<evidence type="ECO:0000256" key="1">
    <source>
        <dbReference type="ARBA" id="ARBA00022737"/>
    </source>
</evidence>
<reference evidence="5 6" key="1">
    <citation type="journal article" date="2013" name="Genome Biol.">
        <title>Genome of Acanthamoeba castellanii highlights extensive lateral gene transfer and early evolution of tyrosine kinase signaling.</title>
        <authorList>
            <person name="Clarke M."/>
            <person name="Lohan A.J."/>
            <person name="Liu B."/>
            <person name="Lagkouvardos I."/>
            <person name="Roy S."/>
            <person name="Zafar N."/>
            <person name="Bertelli C."/>
            <person name="Schilde C."/>
            <person name="Kianianmomeni A."/>
            <person name="Burglin T.R."/>
            <person name="Frech C."/>
            <person name="Turcotte B."/>
            <person name="Kopec K.O."/>
            <person name="Synnott J.M."/>
            <person name="Choo C."/>
            <person name="Paponov I."/>
            <person name="Finkler A."/>
            <person name="Soon Heng Tan C."/>
            <person name="Hutchins A.P."/>
            <person name="Weinmeier T."/>
            <person name="Rattei T."/>
            <person name="Chu J.S."/>
            <person name="Gimenez G."/>
            <person name="Irimia M."/>
            <person name="Rigden D.J."/>
            <person name="Fitzpatrick D.A."/>
            <person name="Lorenzo-Morales J."/>
            <person name="Bateman A."/>
            <person name="Chiu C.H."/>
            <person name="Tang P."/>
            <person name="Hegemann P."/>
            <person name="Fromm H."/>
            <person name="Raoult D."/>
            <person name="Greub G."/>
            <person name="Miranda-Saavedra D."/>
            <person name="Chen N."/>
            <person name="Nash P."/>
            <person name="Ginger M.L."/>
            <person name="Horn M."/>
            <person name="Schaap P."/>
            <person name="Caler L."/>
            <person name="Loftus B."/>
        </authorList>
    </citation>
    <scope>NUCLEOTIDE SEQUENCE [LARGE SCALE GENOMIC DNA]</scope>
    <source>
        <strain evidence="5 6">Neff</strain>
    </source>
</reference>
<dbReference type="Pfam" id="PF13432">
    <property type="entry name" value="TPR_16"/>
    <property type="match status" value="1"/>
</dbReference>
<dbReference type="STRING" id="1257118.L8H2K0"/>
<sequence>MEGEWPDDIISPRFPIPVCHQWKTLTENEFFQRGKKDEKRSNFPSAIRHYSATLHLNPKYSRAYNRRGNAKYIQGDRVNAEKDWRLAATFASPEFDETMTVAEAKIIKSKILVVEANYEKALEEAAAAIEADPTNADAYHQRGFVKSFTGDISGEIEDFSKCIELKLRLNPFDAYNAYNNRGLAYQDREEWDEAIRDHTEAIRLQPSYGIAYKHRGKAYRCSGELSLSLNDLTKALGTNPKDVDALVERSYTYYELGQPANAMVDCEAAIAIDPLCHDAFTVKAGLMADVGDSEGAIEILTGLLDQAPDAFTFRFRAELRILRQDFEGAKSDYRRCLELDPTDEDVRTRLEHLEEHLAPPGNGGGRRPQHIE</sequence>
<dbReference type="Pfam" id="PF00515">
    <property type="entry name" value="TPR_1"/>
    <property type="match status" value="1"/>
</dbReference>
<dbReference type="Gene3D" id="1.25.40.10">
    <property type="entry name" value="Tetratricopeptide repeat domain"/>
    <property type="match status" value="4"/>
</dbReference>
<dbReference type="SUPFAM" id="SSF48452">
    <property type="entry name" value="TPR-like"/>
    <property type="match status" value="1"/>
</dbReference>
<dbReference type="KEGG" id="acan:ACA1_200410"/>
<gene>
    <name evidence="5" type="ORF">ACA1_200410</name>
</gene>
<dbReference type="InterPro" id="IPR050498">
    <property type="entry name" value="Ycf3"/>
</dbReference>
<dbReference type="EMBL" id="KB007932">
    <property type="protein sequence ID" value="ELR19734.1"/>
    <property type="molecule type" value="Genomic_DNA"/>
</dbReference>
<dbReference type="PROSITE" id="PS50005">
    <property type="entry name" value="TPR"/>
    <property type="match status" value="3"/>
</dbReference>
<dbReference type="OrthoDB" id="2017782at2759"/>
<dbReference type="PANTHER" id="PTHR44858">
    <property type="entry name" value="TETRATRICOPEPTIDE REPEAT PROTEIN 6"/>
    <property type="match status" value="1"/>
</dbReference>
<dbReference type="PROSITE" id="PS50293">
    <property type="entry name" value="TPR_REGION"/>
    <property type="match status" value="1"/>
</dbReference>
<protein>
    <submittedName>
        <fullName evidence="5">Tetratricopeptide repeat domain containing protein</fullName>
    </submittedName>
</protein>
<keyword evidence="6" id="KW-1185">Reference proteome</keyword>
<keyword evidence="2 3" id="KW-0802">TPR repeat</keyword>
<dbReference type="AlphaFoldDB" id="L8H2K0"/>
<dbReference type="PANTHER" id="PTHR44858:SF1">
    <property type="entry name" value="UDP-N-ACETYLGLUCOSAMINE--PEPTIDE N-ACETYLGLUCOSAMINYLTRANSFERASE SPINDLY-RELATED"/>
    <property type="match status" value="1"/>
</dbReference>
<feature type="repeat" description="TPR" evidence="3">
    <location>
        <begin position="209"/>
        <end position="242"/>
    </location>
</feature>
<dbReference type="OMA" id="PENAKWH"/>
<evidence type="ECO:0000313" key="6">
    <source>
        <dbReference type="Proteomes" id="UP000011083"/>
    </source>
</evidence>